<dbReference type="HAMAP" id="MF_02126">
    <property type="entry name" value="RF_methyltr_PrmC"/>
    <property type="match status" value="1"/>
</dbReference>
<feature type="binding site" evidence="5">
    <location>
        <position position="159"/>
    </location>
    <ligand>
        <name>S-adenosyl-L-methionine</name>
        <dbReference type="ChEBI" id="CHEBI:59789"/>
    </ligand>
</feature>
<dbReference type="PANTHER" id="PTHR18895:SF74">
    <property type="entry name" value="MTRF1L RELEASE FACTOR GLUTAMINE METHYLTRANSFERASE"/>
    <property type="match status" value="1"/>
</dbReference>
<dbReference type="InterPro" id="IPR007848">
    <property type="entry name" value="Small_mtfrase_dom"/>
</dbReference>
<evidence type="ECO:0000256" key="5">
    <source>
        <dbReference type="HAMAP-Rule" id="MF_02126"/>
    </source>
</evidence>
<dbReference type="EC" id="2.1.1.297" evidence="5"/>
<comment type="similarity">
    <text evidence="5">Belongs to the protein N5-glutamine methyltransferase family. PrmC subfamily.</text>
</comment>
<dbReference type="SUPFAM" id="SSF53335">
    <property type="entry name" value="S-adenosyl-L-methionine-dependent methyltransferases"/>
    <property type="match status" value="1"/>
</dbReference>
<dbReference type="InterPro" id="IPR002052">
    <property type="entry name" value="DNA_methylase_N6_adenine_CS"/>
</dbReference>
<dbReference type="Pfam" id="PF17827">
    <property type="entry name" value="PrmC_N"/>
    <property type="match status" value="1"/>
</dbReference>
<evidence type="ECO:0000259" key="6">
    <source>
        <dbReference type="Pfam" id="PF05175"/>
    </source>
</evidence>
<dbReference type="CDD" id="cd02440">
    <property type="entry name" value="AdoMet_MTases"/>
    <property type="match status" value="1"/>
</dbReference>
<keyword evidence="1 5" id="KW-0489">Methyltransferase</keyword>
<dbReference type="Gene3D" id="1.10.8.10">
    <property type="entry name" value="DNA helicase RuvA subunit, C-terminal domain"/>
    <property type="match status" value="1"/>
</dbReference>
<evidence type="ECO:0000256" key="2">
    <source>
        <dbReference type="ARBA" id="ARBA00022679"/>
    </source>
</evidence>
<evidence type="ECO:0000313" key="9">
    <source>
        <dbReference type="Proteomes" id="UP000537592"/>
    </source>
</evidence>
<dbReference type="EMBL" id="JACICC010000004">
    <property type="protein sequence ID" value="MBB3809784.1"/>
    <property type="molecule type" value="Genomic_DNA"/>
</dbReference>
<dbReference type="Pfam" id="PF05175">
    <property type="entry name" value="MTS"/>
    <property type="match status" value="1"/>
</dbReference>
<dbReference type="GO" id="GO:0102559">
    <property type="term" value="F:peptide chain release factor N(5)-glutamine methyltransferase activity"/>
    <property type="evidence" value="ECO:0007669"/>
    <property type="project" value="UniProtKB-EC"/>
</dbReference>
<evidence type="ECO:0000256" key="4">
    <source>
        <dbReference type="ARBA" id="ARBA00048391"/>
    </source>
</evidence>
<dbReference type="NCBIfam" id="TIGR03534">
    <property type="entry name" value="RF_mod_PrmC"/>
    <property type="match status" value="1"/>
</dbReference>
<accession>A0A7W5Z4W6</accession>
<dbReference type="NCBIfam" id="TIGR00536">
    <property type="entry name" value="hemK_fam"/>
    <property type="match status" value="1"/>
</dbReference>
<organism evidence="8 9">
    <name type="scientific">Pseudochelatococcus contaminans</name>
    <dbReference type="NCBI Taxonomy" id="1538103"/>
    <lineage>
        <taxon>Bacteria</taxon>
        <taxon>Pseudomonadati</taxon>
        <taxon>Pseudomonadota</taxon>
        <taxon>Alphaproteobacteria</taxon>
        <taxon>Hyphomicrobiales</taxon>
        <taxon>Chelatococcaceae</taxon>
        <taxon>Pseudochelatococcus</taxon>
    </lineage>
</organism>
<feature type="binding site" evidence="5">
    <location>
        <position position="203"/>
    </location>
    <ligand>
        <name>S-adenosyl-L-methionine</name>
        <dbReference type="ChEBI" id="CHEBI:59789"/>
    </ligand>
</feature>
<comment type="caution">
    <text evidence="8">The sequence shown here is derived from an EMBL/GenBank/DDBJ whole genome shotgun (WGS) entry which is preliminary data.</text>
</comment>
<dbReference type="GO" id="GO:0032259">
    <property type="term" value="P:methylation"/>
    <property type="evidence" value="ECO:0007669"/>
    <property type="project" value="UniProtKB-KW"/>
</dbReference>
<dbReference type="Gene3D" id="3.40.50.150">
    <property type="entry name" value="Vaccinia Virus protein VP39"/>
    <property type="match status" value="1"/>
</dbReference>
<dbReference type="InterPro" id="IPR019874">
    <property type="entry name" value="RF_methyltr_PrmC"/>
</dbReference>
<dbReference type="InterPro" id="IPR004556">
    <property type="entry name" value="HemK-like"/>
</dbReference>
<feature type="binding site" evidence="5">
    <location>
        <position position="188"/>
    </location>
    <ligand>
        <name>S-adenosyl-L-methionine</name>
        <dbReference type="ChEBI" id="CHEBI:59789"/>
    </ligand>
</feature>
<evidence type="ECO:0000256" key="3">
    <source>
        <dbReference type="ARBA" id="ARBA00022691"/>
    </source>
</evidence>
<comment type="catalytic activity">
    <reaction evidence="4 5">
        <text>L-glutaminyl-[peptide chain release factor] + S-adenosyl-L-methionine = N(5)-methyl-L-glutaminyl-[peptide chain release factor] + S-adenosyl-L-homocysteine + H(+)</text>
        <dbReference type="Rhea" id="RHEA:42896"/>
        <dbReference type="Rhea" id="RHEA-COMP:10271"/>
        <dbReference type="Rhea" id="RHEA-COMP:10272"/>
        <dbReference type="ChEBI" id="CHEBI:15378"/>
        <dbReference type="ChEBI" id="CHEBI:30011"/>
        <dbReference type="ChEBI" id="CHEBI:57856"/>
        <dbReference type="ChEBI" id="CHEBI:59789"/>
        <dbReference type="ChEBI" id="CHEBI:61891"/>
        <dbReference type="EC" id="2.1.1.297"/>
    </reaction>
</comment>
<dbReference type="PROSITE" id="PS00092">
    <property type="entry name" value="N6_MTASE"/>
    <property type="match status" value="1"/>
</dbReference>
<gene>
    <name evidence="5" type="primary">prmC</name>
    <name evidence="8" type="ORF">FHS81_001872</name>
</gene>
<keyword evidence="9" id="KW-1185">Reference proteome</keyword>
<dbReference type="GO" id="GO:0003676">
    <property type="term" value="F:nucleic acid binding"/>
    <property type="evidence" value="ECO:0007669"/>
    <property type="project" value="InterPro"/>
</dbReference>
<evidence type="ECO:0000259" key="7">
    <source>
        <dbReference type="Pfam" id="PF17827"/>
    </source>
</evidence>
<dbReference type="InterPro" id="IPR050320">
    <property type="entry name" value="N5-glutamine_MTase"/>
</dbReference>
<dbReference type="AlphaFoldDB" id="A0A7W5Z4W6"/>
<comment type="function">
    <text evidence="5">Methylates the class 1 translation termination release factors RF1/PrfA and RF2/PrfB on the glutamine residue of the universally conserved GGQ motif.</text>
</comment>
<dbReference type="InterPro" id="IPR040758">
    <property type="entry name" value="PrmC_N"/>
</dbReference>
<dbReference type="PANTHER" id="PTHR18895">
    <property type="entry name" value="HEMK METHYLTRANSFERASE"/>
    <property type="match status" value="1"/>
</dbReference>
<protein>
    <recommendedName>
        <fullName evidence="5">Release factor glutamine methyltransferase</fullName>
        <shortName evidence="5">RF MTase</shortName>
        <ecNumber evidence="5">2.1.1.297</ecNumber>
    </recommendedName>
    <alternativeName>
        <fullName evidence="5">N5-glutamine methyltransferase PrmC</fullName>
    </alternativeName>
    <alternativeName>
        <fullName evidence="5">Protein-(glutamine-N5) MTase PrmC</fullName>
    </alternativeName>
    <alternativeName>
        <fullName evidence="5">Protein-glutamine N-methyltransferase PrmC</fullName>
    </alternativeName>
</protein>
<proteinExistence type="inferred from homology"/>
<dbReference type="Proteomes" id="UP000537592">
    <property type="component" value="Unassembled WGS sequence"/>
</dbReference>
<feature type="binding site" evidence="5">
    <location>
        <begin position="203"/>
        <end position="206"/>
    </location>
    <ligand>
        <name>substrate</name>
    </ligand>
</feature>
<feature type="domain" description="Release factor glutamine methyltransferase N-terminal" evidence="7">
    <location>
        <begin position="9"/>
        <end position="79"/>
    </location>
</feature>
<dbReference type="RefSeq" id="WP_183752263.1">
    <property type="nucleotide sequence ID" value="NZ_JACICC010000004.1"/>
</dbReference>
<feature type="domain" description="Methyltransferase small" evidence="6">
    <location>
        <begin position="125"/>
        <end position="211"/>
    </location>
</feature>
<keyword evidence="2 5" id="KW-0808">Transferase</keyword>
<feature type="binding site" evidence="5">
    <location>
        <begin position="130"/>
        <end position="134"/>
    </location>
    <ligand>
        <name>S-adenosyl-L-methionine</name>
        <dbReference type="ChEBI" id="CHEBI:59789"/>
    </ligand>
</feature>
<keyword evidence="3 5" id="KW-0949">S-adenosyl-L-methionine</keyword>
<sequence>MNTLPSRADALRHLTERLRAAGVESPALDARVLLMYAADLSATDIYAWPDKTLPPDAAQKLAELGERRAAREPLARILGEREFWGLPFMLAPATLVPRPDTEILLETALTETARLVAERPGAVFRFADLGTGSGCIAVAFMHELCKISREYDAYGIAVDLSHDAASMARRNAIRNGVDDRLGFITGSWSEALADESLDLILSNPPYIESAAIATLDAEVRDHDPRLALDGGCDGLAPYRAIYADARRLLRPGGAVVVEYGIALSGASQAETIAGIALANGLSPGRPIPDLAGVERVIVATLS</sequence>
<dbReference type="InterPro" id="IPR029063">
    <property type="entry name" value="SAM-dependent_MTases_sf"/>
</dbReference>
<name>A0A7W5Z4W6_9HYPH</name>
<evidence type="ECO:0000256" key="1">
    <source>
        <dbReference type="ARBA" id="ARBA00022603"/>
    </source>
</evidence>
<evidence type="ECO:0000313" key="8">
    <source>
        <dbReference type="EMBL" id="MBB3809784.1"/>
    </source>
</evidence>
<reference evidence="8 9" key="1">
    <citation type="submission" date="2020-08" db="EMBL/GenBank/DDBJ databases">
        <title>Genomic Encyclopedia of Type Strains, Phase IV (KMG-IV): sequencing the most valuable type-strain genomes for metagenomic binning, comparative biology and taxonomic classification.</title>
        <authorList>
            <person name="Goeker M."/>
        </authorList>
    </citation>
    <scope>NUCLEOTIDE SEQUENCE [LARGE SCALE GENOMIC DNA]</scope>
    <source>
        <strain evidence="8 9">DSM 28760</strain>
    </source>
</reference>